<organism evidence="1">
    <name type="scientific">Sarcoptes scabiei</name>
    <name type="common">Itch mite</name>
    <name type="synonym">Acarus scabiei</name>
    <dbReference type="NCBI Taxonomy" id="52283"/>
    <lineage>
        <taxon>Eukaryota</taxon>
        <taxon>Metazoa</taxon>
        <taxon>Ecdysozoa</taxon>
        <taxon>Arthropoda</taxon>
        <taxon>Chelicerata</taxon>
        <taxon>Arachnida</taxon>
        <taxon>Acari</taxon>
        <taxon>Acariformes</taxon>
        <taxon>Sarcoptiformes</taxon>
        <taxon>Astigmata</taxon>
        <taxon>Psoroptidia</taxon>
        <taxon>Sarcoptoidea</taxon>
        <taxon>Sarcoptidae</taxon>
        <taxon>Sarcoptinae</taxon>
        <taxon>Sarcoptes</taxon>
    </lineage>
</organism>
<gene>
    <name evidence="1" type="ORF">SSS_949</name>
</gene>
<evidence type="ECO:0000313" key="1">
    <source>
        <dbReference type="EMBL" id="KAF7493277.1"/>
    </source>
</evidence>
<sequence length="59" mass="6938">MTIKIWTTIDHNLKGVVYHLSREELEKWDTEHALEMSESSHTLSGRKLSIMTPSHLYQQ</sequence>
<evidence type="ECO:0000313" key="3">
    <source>
        <dbReference type="Proteomes" id="UP000070412"/>
    </source>
</evidence>
<protein>
    <submittedName>
        <fullName evidence="1 2">Uncharacterized protein</fullName>
    </submittedName>
</protein>
<dbReference type="Proteomes" id="UP000070412">
    <property type="component" value="Unassembled WGS sequence"/>
</dbReference>
<dbReference type="EnsemblMetazoa" id="SSS_949s_mrna">
    <property type="protein sequence ID" value="KAF7493277.1"/>
    <property type="gene ID" value="SSS_949"/>
</dbReference>
<proteinExistence type="predicted"/>
<reference evidence="1" key="2">
    <citation type="submission" date="2020-01" db="EMBL/GenBank/DDBJ databases">
        <authorList>
            <person name="Korhonen P.K.K."/>
            <person name="Guangxu M.G."/>
            <person name="Wang T.W."/>
            <person name="Stroehlein A.J.S."/>
            <person name="Young N.D."/>
            <person name="Ang C.-S.A."/>
            <person name="Fernando D.W.F."/>
            <person name="Lu H.L."/>
            <person name="Taylor S.T."/>
            <person name="Ehtesham M.E.M."/>
            <person name="Najaraj S.H.N."/>
            <person name="Harsha G.H.G."/>
            <person name="Madugundu A.M."/>
            <person name="Renuse S.R."/>
            <person name="Holt D.H."/>
            <person name="Pandey A.P."/>
            <person name="Papenfuss A.P."/>
            <person name="Gasser R.B.G."/>
            <person name="Fischer K.F."/>
        </authorList>
    </citation>
    <scope>NUCLEOTIDE SEQUENCE</scope>
    <source>
        <strain evidence="1">SSS_KF_BRIS2020</strain>
    </source>
</reference>
<dbReference type="EMBL" id="WVUK01000056">
    <property type="protein sequence ID" value="KAF7493277.1"/>
    <property type="molecule type" value="Genomic_DNA"/>
</dbReference>
<evidence type="ECO:0000313" key="2">
    <source>
        <dbReference type="EnsemblMetazoa" id="KAF7493277.1"/>
    </source>
</evidence>
<reference evidence="2" key="3">
    <citation type="submission" date="2022-06" db="UniProtKB">
        <authorList>
            <consortium name="EnsemblMetazoa"/>
        </authorList>
    </citation>
    <scope>IDENTIFICATION</scope>
</reference>
<reference evidence="3" key="1">
    <citation type="journal article" date="2020" name="PLoS Negl. Trop. Dis.">
        <title>High-quality nuclear genome for Sarcoptes scabiei-A critical resource for a neglected parasite.</title>
        <authorList>
            <person name="Korhonen P.K."/>
            <person name="Gasser R.B."/>
            <person name="Ma G."/>
            <person name="Wang T."/>
            <person name="Stroehlein A.J."/>
            <person name="Young N.D."/>
            <person name="Ang C.S."/>
            <person name="Fernando D.D."/>
            <person name="Lu H.C."/>
            <person name="Taylor S."/>
            <person name="Reynolds S.L."/>
            <person name="Mofiz E."/>
            <person name="Najaraj S.H."/>
            <person name="Gowda H."/>
            <person name="Madugundu A."/>
            <person name="Renuse S."/>
            <person name="Holt D."/>
            <person name="Pandey A."/>
            <person name="Papenfuss A.T."/>
            <person name="Fischer K."/>
        </authorList>
    </citation>
    <scope>NUCLEOTIDE SEQUENCE [LARGE SCALE GENOMIC DNA]</scope>
</reference>
<keyword evidence="3" id="KW-1185">Reference proteome</keyword>
<name>A0A834RAU9_SARSC</name>
<accession>A0A834RAU9</accession>
<dbReference type="AlphaFoldDB" id="A0A834RAU9"/>